<reference evidence="2" key="1">
    <citation type="journal article" date="2019" name="Int. J. Syst. Evol. Microbiol.">
        <title>The Global Catalogue of Microorganisms (GCM) 10K type strain sequencing project: providing services to taxonomists for standard genome sequencing and annotation.</title>
        <authorList>
            <consortium name="The Broad Institute Genomics Platform"/>
            <consortium name="The Broad Institute Genome Sequencing Center for Infectious Disease"/>
            <person name="Wu L."/>
            <person name="Ma J."/>
        </authorList>
    </citation>
    <scope>NUCLEOTIDE SEQUENCE [LARGE SCALE GENOMIC DNA]</scope>
    <source>
        <strain evidence="2">CCUG 56401</strain>
    </source>
</reference>
<accession>A0ABW3FSD1</accession>
<sequence>MCDIARVQSYLDLAKRLLDAANAQHVGEYKESLRKQAAAASDLAAAATLQYPHGAYLDAAAALISTTRAPVLSDEVLKQVQVFIDMCHTYNLACRRAKTA</sequence>
<protein>
    <submittedName>
        <fullName evidence="1">Uncharacterized protein</fullName>
    </submittedName>
</protein>
<keyword evidence="2" id="KW-1185">Reference proteome</keyword>
<name>A0ABW3FSD1_9PSEU</name>
<comment type="caution">
    <text evidence="1">The sequence shown here is derived from an EMBL/GenBank/DDBJ whole genome shotgun (WGS) entry which is preliminary data.</text>
</comment>
<dbReference type="EMBL" id="JBHTIW010000003">
    <property type="protein sequence ID" value="MFD0919661.1"/>
    <property type="molecule type" value="Genomic_DNA"/>
</dbReference>
<organism evidence="1 2">
    <name type="scientific">Saccharopolyspora rosea</name>
    <dbReference type="NCBI Taxonomy" id="524884"/>
    <lineage>
        <taxon>Bacteria</taxon>
        <taxon>Bacillati</taxon>
        <taxon>Actinomycetota</taxon>
        <taxon>Actinomycetes</taxon>
        <taxon>Pseudonocardiales</taxon>
        <taxon>Pseudonocardiaceae</taxon>
        <taxon>Saccharopolyspora</taxon>
    </lineage>
</organism>
<dbReference type="RefSeq" id="WP_345599993.1">
    <property type="nucleotide sequence ID" value="NZ_BAABLT010000001.1"/>
</dbReference>
<evidence type="ECO:0000313" key="2">
    <source>
        <dbReference type="Proteomes" id="UP001597018"/>
    </source>
</evidence>
<gene>
    <name evidence="1" type="ORF">ACFQ16_07890</name>
</gene>
<evidence type="ECO:0000313" key="1">
    <source>
        <dbReference type="EMBL" id="MFD0919661.1"/>
    </source>
</evidence>
<dbReference type="Proteomes" id="UP001597018">
    <property type="component" value="Unassembled WGS sequence"/>
</dbReference>
<proteinExistence type="predicted"/>